<sequence>MNLRRLSILAAMLLSACATTAPNELVQGGQGGTDEQGGQGGQGGQEAPAFTEAQAAALRQRVESFVTAQGYPNLAIGVVIGGELVWRAGFGEGTKIGKAPDENTFFRAGSVTKLVTSTALLALADEGKLVLDDEAAVWLPEVAAVLSPSGKPAVTLRHLISHASGLPRNGNDSLDWTRPDAKITEADVLAALGGVELLFDPGTRRSYSNIGVALAGLVVSRASGMSYRSFVQERVLDPLGMRDSVWDVPSERLAPGFQPSHFGGYERANGTWRMGAMEPAGGLFTTVGDLARFASHGLGHASVLQADTLAASQTADATGYGLGWIVTQEPKVGTVVWHNGSTSDYGAYLGLLPEHDCAVVILTGTGSLGDVEEIQSLGVSTLALLVDPETDVVPRMSTTPAAAVETVGQRLLLLTSAPTEALVEEAFTWKDGLLPFFESVAKTFGDCWSYKTVEDRGLGSFLLRLGCANGELLVDVLAETSAPYRMGGILVNPAN</sequence>
<evidence type="ECO:0000313" key="5">
    <source>
        <dbReference type="Proteomes" id="UP000055590"/>
    </source>
</evidence>
<keyword evidence="5" id="KW-1185">Reference proteome</keyword>
<keyword evidence="2" id="KW-0732">Signal</keyword>
<organism evidence="4 5">
    <name type="scientific">Vulgatibacter incomptus</name>
    <dbReference type="NCBI Taxonomy" id="1391653"/>
    <lineage>
        <taxon>Bacteria</taxon>
        <taxon>Pseudomonadati</taxon>
        <taxon>Myxococcota</taxon>
        <taxon>Myxococcia</taxon>
        <taxon>Myxococcales</taxon>
        <taxon>Cystobacterineae</taxon>
        <taxon>Vulgatibacteraceae</taxon>
        <taxon>Vulgatibacter</taxon>
    </lineage>
</organism>
<feature type="region of interest" description="Disordered" evidence="1">
    <location>
        <begin position="25"/>
        <end position="47"/>
    </location>
</feature>
<dbReference type="STRING" id="1391653.AKJ08_3059"/>
<proteinExistence type="predicted"/>
<feature type="signal peptide" evidence="2">
    <location>
        <begin position="1"/>
        <end position="21"/>
    </location>
</feature>
<dbReference type="SUPFAM" id="SSF56601">
    <property type="entry name" value="beta-lactamase/transpeptidase-like"/>
    <property type="match status" value="1"/>
</dbReference>
<dbReference type="Gene3D" id="3.40.710.10">
    <property type="entry name" value="DD-peptidase/beta-lactamase superfamily"/>
    <property type="match status" value="1"/>
</dbReference>
<dbReference type="RefSeq" id="WP_082343222.1">
    <property type="nucleotide sequence ID" value="NZ_CP012332.1"/>
</dbReference>
<dbReference type="Proteomes" id="UP000055590">
    <property type="component" value="Chromosome"/>
</dbReference>
<dbReference type="OrthoDB" id="5487213at2"/>
<dbReference type="PANTHER" id="PTHR46825:SF9">
    <property type="entry name" value="BETA-LACTAMASE-RELATED DOMAIN-CONTAINING PROTEIN"/>
    <property type="match status" value="1"/>
</dbReference>
<feature type="compositionally biased region" description="Gly residues" evidence="1">
    <location>
        <begin position="28"/>
        <end position="44"/>
    </location>
</feature>
<evidence type="ECO:0000313" key="4">
    <source>
        <dbReference type="EMBL" id="AKU92672.1"/>
    </source>
</evidence>
<accession>A0A0K1PGN8</accession>
<feature type="domain" description="Beta-lactamase-related" evidence="3">
    <location>
        <begin position="58"/>
        <end position="364"/>
    </location>
</feature>
<name>A0A0K1PGN8_9BACT</name>
<dbReference type="PROSITE" id="PS51257">
    <property type="entry name" value="PROKAR_LIPOPROTEIN"/>
    <property type="match status" value="1"/>
</dbReference>
<feature type="chain" id="PRO_5005466024" evidence="2">
    <location>
        <begin position="22"/>
        <end position="495"/>
    </location>
</feature>
<dbReference type="EMBL" id="CP012332">
    <property type="protein sequence ID" value="AKU92672.1"/>
    <property type="molecule type" value="Genomic_DNA"/>
</dbReference>
<dbReference type="InterPro" id="IPR012338">
    <property type="entry name" value="Beta-lactam/transpept-like"/>
</dbReference>
<evidence type="ECO:0000259" key="3">
    <source>
        <dbReference type="Pfam" id="PF00144"/>
    </source>
</evidence>
<dbReference type="KEGG" id="vin:AKJ08_3059"/>
<dbReference type="PANTHER" id="PTHR46825">
    <property type="entry name" value="D-ALANYL-D-ALANINE-CARBOXYPEPTIDASE/ENDOPEPTIDASE AMPH"/>
    <property type="match status" value="1"/>
</dbReference>
<evidence type="ECO:0000256" key="2">
    <source>
        <dbReference type="SAM" id="SignalP"/>
    </source>
</evidence>
<protein>
    <submittedName>
        <fullName evidence="4">Beta-lactamase class C and other penicillin binding protein</fullName>
    </submittedName>
</protein>
<reference evidence="4 5" key="1">
    <citation type="submission" date="2015-08" db="EMBL/GenBank/DDBJ databases">
        <authorList>
            <person name="Babu N.S."/>
            <person name="Beckwith C.J."/>
            <person name="Beseler K.G."/>
            <person name="Brison A."/>
            <person name="Carone J.V."/>
            <person name="Caskin T.P."/>
            <person name="Diamond M."/>
            <person name="Durham M.E."/>
            <person name="Foxe J.M."/>
            <person name="Go M."/>
            <person name="Henderson B.A."/>
            <person name="Jones I.B."/>
            <person name="McGettigan J.A."/>
            <person name="Micheletti S.J."/>
            <person name="Nasrallah M.E."/>
            <person name="Ortiz D."/>
            <person name="Piller C.R."/>
            <person name="Privatt S.R."/>
            <person name="Schneider S.L."/>
            <person name="Sharp S."/>
            <person name="Smith T.C."/>
            <person name="Stanton J.D."/>
            <person name="Ullery H.E."/>
            <person name="Wilson R.J."/>
            <person name="Serrano M.G."/>
            <person name="Buck G."/>
            <person name="Lee V."/>
            <person name="Wang Y."/>
            <person name="Carvalho R."/>
            <person name="Voegtly L."/>
            <person name="Shi R."/>
            <person name="Duckworth R."/>
            <person name="Johnson A."/>
            <person name="Loviza R."/>
            <person name="Walstead R."/>
            <person name="Shah Z."/>
            <person name="Kiflezghi M."/>
            <person name="Wade K."/>
            <person name="Ball S.L."/>
            <person name="Bradley K.W."/>
            <person name="Asai D.J."/>
            <person name="Bowman C.A."/>
            <person name="Russell D.A."/>
            <person name="Pope W.H."/>
            <person name="Jacobs-Sera D."/>
            <person name="Hendrix R.W."/>
            <person name="Hatfull G.F."/>
        </authorList>
    </citation>
    <scope>NUCLEOTIDE SEQUENCE [LARGE SCALE GENOMIC DNA]</scope>
    <source>
        <strain evidence="4 5">DSM 27710</strain>
    </source>
</reference>
<dbReference type="InterPro" id="IPR050491">
    <property type="entry name" value="AmpC-like"/>
</dbReference>
<dbReference type="Pfam" id="PF00144">
    <property type="entry name" value="Beta-lactamase"/>
    <property type="match status" value="1"/>
</dbReference>
<gene>
    <name evidence="4" type="ORF">AKJ08_3059</name>
</gene>
<dbReference type="InterPro" id="IPR001466">
    <property type="entry name" value="Beta-lactam-related"/>
</dbReference>
<evidence type="ECO:0000256" key="1">
    <source>
        <dbReference type="SAM" id="MobiDB-lite"/>
    </source>
</evidence>
<dbReference type="AlphaFoldDB" id="A0A0K1PGN8"/>